<dbReference type="GO" id="GO:0016787">
    <property type="term" value="F:hydrolase activity"/>
    <property type="evidence" value="ECO:0007669"/>
    <property type="project" value="UniProtKB-KW"/>
</dbReference>
<accession>A0A5E6MQ04</accession>
<feature type="domain" description="Macro" evidence="1">
    <location>
        <begin position="1"/>
        <end position="167"/>
    </location>
</feature>
<dbReference type="CDD" id="cd02908">
    <property type="entry name" value="Macro_OAADPr_deacetylase"/>
    <property type="match status" value="1"/>
</dbReference>
<dbReference type="SMART" id="SM00506">
    <property type="entry name" value="A1pp"/>
    <property type="match status" value="1"/>
</dbReference>
<dbReference type="InterPro" id="IPR002589">
    <property type="entry name" value="Macro_dom"/>
</dbReference>
<sequence length="170" mass="17816">MEILFGDITRLPVDAVVNAANVSLLGGGGVDGALHRAAGPELLEECRALGGCPVGKAKVTKGYRLPAKWVIHVVGPFWQGGEQGEDALLAGCYREALGLAAALPARSVAFPAISTGAYRFPADRAAVIALREIAAFLSGNLLPEKVFLVCFRDETLVACRRAFAVLGADR</sequence>
<dbReference type="Gene3D" id="3.40.220.10">
    <property type="entry name" value="Leucine Aminopeptidase, subunit E, domain 1"/>
    <property type="match status" value="1"/>
</dbReference>
<dbReference type="SUPFAM" id="SSF52949">
    <property type="entry name" value="Macro domain-like"/>
    <property type="match status" value="1"/>
</dbReference>
<dbReference type="PANTHER" id="PTHR11106:SF27">
    <property type="entry name" value="MACRO DOMAIN-CONTAINING PROTEIN"/>
    <property type="match status" value="1"/>
</dbReference>
<organism evidence="2 3">
    <name type="scientific">Methylacidimicrobium tartarophylax</name>
    <dbReference type="NCBI Taxonomy" id="1041768"/>
    <lineage>
        <taxon>Bacteria</taxon>
        <taxon>Pseudomonadati</taxon>
        <taxon>Verrucomicrobiota</taxon>
        <taxon>Methylacidimicrobium</taxon>
    </lineage>
</organism>
<evidence type="ECO:0000313" key="2">
    <source>
        <dbReference type="EMBL" id="VVM08139.1"/>
    </source>
</evidence>
<dbReference type="GO" id="GO:0019213">
    <property type="term" value="F:deacetylase activity"/>
    <property type="evidence" value="ECO:0007669"/>
    <property type="project" value="TreeGrafter"/>
</dbReference>
<gene>
    <name evidence="2" type="primary">ymdB</name>
    <name evidence="2" type="ORF">MAMT_02137</name>
</gene>
<name>A0A5E6MQ04_9BACT</name>
<proteinExistence type="predicted"/>
<protein>
    <submittedName>
        <fullName evidence="2">O-acetyl-ADP-ribose deacetylase</fullName>
        <ecNumber evidence="2">3.5.1.-</ecNumber>
    </submittedName>
</protein>
<dbReference type="Proteomes" id="UP000334923">
    <property type="component" value="Unassembled WGS sequence"/>
</dbReference>
<dbReference type="NCBIfam" id="NF001664">
    <property type="entry name" value="PRK00431.1-6"/>
    <property type="match status" value="1"/>
</dbReference>
<dbReference type="PROSITE" id="PS51154">
    <property type="entry name" value="MACRO"/>
    <property type="match status" value="1"/>
</dbReference>
<dbReference type="EC" id="3.5.1.-" evidence="2"/>
<dbReference type="EMBL" id="CABFVA020000119">
    <property type="protein sequence ID" value="VVM08139.1"/>
    <property type="molecule type" value="Genomic_DNA"/>
</dbReference>
<dbReference type="Pfam" id="PF01661">
    <property type="entry name" value="Macro"/>
    <property type="match status" value="1"/>
</dbReference>
<dbReference type="AlphaFoldDB" id="A0A5E6MQ04"/>
<evidence type="ECO:0000313" key="3">
    <source>
        <dbReference type="Proteomes" id="UP000334923"/>
    </source>
</evidence>
<keyword evidence="2" id="KW-0378">Hydrolase</keyword>
<reference evidence="2 3" key="1">
    <citation type="submission" date="2019-09" db="EMBL/GenBank/DDBJ databases">
        <authorList>
            <person name="Cremers G."/>
        </authorList>
    </citation>
    <scope>NUCLEOTIDE SEQUENCE [LARGE SCALE GENOMIC DNA]</scope>
    <source>
        <strain evidence="2">4A</strain>
    </source>
</reference>
<dbReference type="PANTHER" id="PTHR11106">
    <property type="entry name" value="GANGLIOSIDE INDUCED DIFFERENTIATION ASSOCIATED PROTEIN 2-RELATED"/>
    <property type="match status" value="1"/>
</dbReference>
<evidence type="ECO:0000259" key="1">
    <source>
        <dbReference type="PROSITE" id="PS51154"/>
    </source>
</evidence>
<keyword evidence="3" id="KW-1185">Reference proteome</keyword>
<dbReference type="InterPro" id="IPR043472">
    <property type="entry name" value="Macro_dom-like"/>
</dbReference>